<keyword evidence="3" id="KW-1185">Reference proteome</keyword>
<evidence type="ECO:0000259" key="1">
    <source>
        <dbReference type="Pfam" id="PF12728"/>
    </source>
</evidence>
<sequence length="223" mass="24310">MYALRYILLKTTETQMKAPASHETAFRDATSADPLREAFLRRSIDTITRIAAHADPKILSDALAASTGFGALARVLADTATTEASLVDLDPIAPLVARNAGHRVQILDAAGGTLSSNEVAQLLGVSRQAIEKRRRANALLAVRMGRDWRYPRCQFDEAEGTVVAGLPKLLDVFARSGPWVAMDFLLTADEVLGNETPMQRLRREGLTPELERLARVEQGDGFA</sequence>
<dbReference type="STRING" id="595536.GCA_000178815_00117"/>
<keyword evidence="2" id="KW-0238">DNA-binding</keyword>
<reference evidence="3" key="1">
    <citation type="submission" date="2017-10" db="EMBL/GenBank/DDBJ databases">
        <title>Completed PacBio SMRT sequence of Methylosinus trichosporium OB3b reveals presence of a third large plasmid.</title>
        <authorList>
            <person name="Charles T.C."/>
            <person name="Lynch M.D.J."/>
            <person name="Heil J.R."/>
            <person name="Cheng J."/>
        </authorList>
    </citation>
    <scope>NUCLEOTIDE SEQUENCE [LARGE SCALE GENOMIC DNA]</scope>
    <source>
        <strain evidence="3">OB3b</strain>
        <plasmid evidence="3">pob3b3</plasmid>
    </source>
</reference>
<keyword evidence="2" id="KW-0614">Plasmid</keyword>
<organism evidence="2 3">
    <name type="scientific">Methylosinus trichosporium (strain ATCC 35070 / NCIMB 11131 / UNIQEM 75 / OB3b)</name>
    <dbReference type="NCBI Taxonomy" id="595536"/>
    <lineage>
        <taxon>Bacteria</taxon>
        <taxon>Pseudomonadati</taxon>
        <taxon>Pseudomonadota</taxon>
        <taxon>Alphaproteobacteria</taxon>
        <taxon>Hyphomicrobiales</taxon>
        <taxon>Methylocystaceae</taxon>
        <taxon>Methylosinus</taxon>
    </lineage>
</organism>
<dbReference type="InterPro" id="IPR041657">
    <property type="entry name" value="HTH_17"/>
</dbReference>
<feature type="domain" description="Helix-turn-helix" evidence="1">
    <location>
        <begin position="114"/>
        <end position="156"/>
    </location>
</feature>
<dbReference type="KEGG" id="mtw:CQW49_23925"/>
<dbReference type="AlphaFoldDB" id="A0A2D2D7T0"/>
<dbReference type="GO" id="GO:0003677">
    <property type="term" value="F:DNA binding"/>
    <property type="evidence" value="ECO:0007669"/>
    <property type="project" value="UniProtKB-KW"/>
</dbReference>
<dbReference type="Pfam" id="PF12728">
    <property type="entry name" value="HTH_17"/>
    <property type="match status" value="1"/>
</dbReference>
<dbReference type="EMBL" id="CP023740">
    <property type="protein sequence ID" value="ATQ70995.1"/>
    <property type="molecule type" value="Genomic_DNA"/>
</dbReference>
<geneLocation type="plasmid" evidence="3">
    <name>pob3b3</name>
</geneLocation>
<protein>
    <submittedName>
        <fullName evidence="2">DNA-binding protein</fullName>
    </submittedName>
</protein>
<name>A0A2D2D7T0_METT3</name>
<dbReference type="RefSeq" id="WP_003616229.1">
    <property type="nucleotide sequence ID" value="NZ_ADVE02000003.1"/>
</dbReference>
<evidence type="ECO:0000313" key="2">
    <source>
        <dbReference type="EMBL" id="ATQ70995.1"/>
    </source>
</evidence>
<proteinExistence type="predicted"/>
<evidence type="ECO:0000313" key="3">
    <source>
        <dbReference type="Proteomes" id="UP000230709"/>
    </source>
</evidence>
<dbReference type="Proteomes" id="UP000230709">
    <property type="component" value="Plasmid pOB3b3"/>
</dbReference>
<gene>
    <name evidence="2" type="ORF">CQW49_23925</name>
</gene>
<accession>A0A2D2D7T0</accession>